<proteinExistence type="predicted"/>
<gene>
    <name evidence="3" type="ORF">AC578_1286</name>
</gene>
<sequence>MGSLSKSPSVDGLPAAEQTSNQACESLSVAVGLVSPWNSYIRDLLLIPTLLSTTLLGMGTKAGNGHFVFLFFSLMPIFFVFLILIWSLVSLAGCLTRHLSLIAAPWDAWTSAAQPQNNASPDPKQPSPRPSSPISNSRSFVRDAQPLVSKSWEDEDGAQLHGSELFRADQAHKNIKQEVIYVEQDAKREAVYDLLSA</sequence>
<reference evidence="3 4" key="1">
    <citation type="submission" date="2015-07" db="EMBL/GenBank/DDBJ databases">
        <title>Comparative genomics of the Sigatoka disease complex on banana suggests a link between parallel evolutionary changes in Pseudocercospora fijiensis and Pseudocercospora eumusae and increased virulence on the banana host.</title>
        <authorList>
            <person name="Chang T.-C."/>
            <person name="Salvucci A."/>
            <person name="Crous P.W."/>
            <person name="Stergiopoulos I."/>
        </authorList>
    </citation>
    <scope>NUCLEOTIDE SEQUENCE [LARGE SCALE GENOMIC DNA]</scope>
    <source>
        <strain evidence="3 4">CBS 114824</strain>
    </source>
</reference>
<accession>A0A139HUL3</accession>
<feature type="region of interest" description="Disordered" evidence="1">
    <location>
        <begin position="113"/>
        <end position="140"/>
    </location>
</feature>
<evidence type="ECO:0000313" key="3">
    <source>
        <dbReference type="EMBL" id="KXT06042.1"/>
    </source>
</evidence>
<keyword evidence="2" id="KW-0472">Membrane</keyword>
<feature type="transmembrane region" description="Helical" evidence="2">
    <location>
        <begin position="67"/>
        <end position="89"/>
    </location>
</feature>
<dbReference type="Proteomes" id="UP000070133">
    <property type="component" value="Unassembled WGS sequence"/>
</dbReference>
<organism evidence="3 4">
    <name type="scientific">Pseudocercospora eumusae</name>
    <dbReference type="NCBI Taxonomy" id="321146"/>
    <lineage>
        <taxon>Eukaryota</taxon>
        <taxon>Fungi</taxon>
        <taxon>Dikarya</taxon>
        <taxon>Ascomycota</taxon>
        <taxon>Pezizomycotina</taxon>
        <taxon>Dothideomycetes</taxon>
        <taxon>Dothideomycetidae</taxon>
        <taxon>Mycosphaerellales</taxon>
        <taxon>Mycosphaerellaceae</taxon>
        <taxon>Pseudocercospora</taxon>
    </lineage>
</organism>
<keyword evidence="2" id="KW-0812">Transmembrane</keyword>
<evidence type="ECO:0000313" key="4">
    <source>
        <dbReference type="Proteomes" id="UP000070133"/>
    </source>
</evidence>
<keyword evidence="2" id="KW-1133">Transmembrane helix</keyword>
<comment type="caution">
    <text evidence="3">The sequence shown here is derived from an EMBL/GenBank/DDBJ whole genome shotgun (WGS) entry which is preliminary data.</text>
</comment>
<dbReference type="AlphaFoldDB" id="A0A139HUL3"/>
<evidence type="ECO:0000256" key="1">
    <source>
        <dbReference type="SAM" id="MobiDB-lite"/>
    </source>
</evidence>
<evidence type="ECO:0000256" key="2">
    <source>
        <dbReference type="SAM" id="Phobius"/>
    </source>
</evidence>
<protein>
    <submittedName>
        <fullName evidence="3">Uncharacterized protein</fullName>
    </submittedName>
</protein>
<keyword evidence="4" id="KW-1185">Reference proteome</keyword>
<dbReference type="EMBL" id="LFZN01000008">
    <property type="protein sequence ID" value="KXT06042.1"/>
    <property type="molecule type" value="Genomic_DNA"/>
</dbReference>
<name>A0A139HUL3_9PEZI</name>